<gene>
    <name evidence="2" type="ORF">D9613_012821</name>
</gene>
<protein>
    <submittedName>
        <fullName evidence="2">Uncharacterized protein</fullName>
    </submittedName>
</protein>
<comment type="caution">
    <text evidence="2">The sequence shown here is derived from an EMBL/GenBank/DDBJ whole genome shotgun (WGS) entry which is preliminary data.</text>
</comment>
<reference evidence="2 3" key="1">
    <citation type="submission" date="2019-12" db="EMBL/GenBank/DDBJ databases">
        <authorList>
            <person name="Floudas D."/>
            <person name="Bentzer J."/>
            <person name="Ahren D."/>
            <person name="Johansson T."/>
            <person name="Persson P."/>
            <person name="Tunlid A."/>
        </authorList>
    </citation>
    <scope>NUCLEOTIDE SEQUENCE [LARGE SCALE GENOMIC DNA]</scope>
    <source>
        <strain evidence="2 3">CBS 102.39</strain>
    </source>
</reference>
<sequence length="131" mass="14384">MKDTHLPPPRRLLSRINTNQRLNAFGANAHILRLYRDMSRGWRLEVDESVSPPPNFSAAPSLSPPPQAVNPIALARRLHPLAKTTPRSSQSILAFATSTFCDICFSQPPLKTPVSATLGVSAVGQEVYQQQ</sequence>
<feature type="region of interest" description="Disordered" evidence="1">
    <location>
        <begin position="49"/>
        <end position="68"/>
    </location>
</feature>
<accession>A0A8H4R3U3</accession>
<name>A0A8H4R3U3_9AGAR</name>
<dbReference type="AlphaFoldDB" id="A0A8H4R3U3"/>
<organism evidence="2 3">
    <name type="scientific">Agrocybe pediades</name>
    <dbReference type="NCBI Taxonomy" id="84607"/>
    <lineage>
        <taxon>Eukaryota</taxon>
        <taxon>Fungi</taxon>
        <taxon>Dikarya</taxon>
        <taxon>Basidiomycota</taxon>
        <taxon>Agaricomycotina</taxon>
        <taxon>Agaricomycetes</taxon>
        <taxon>Agaricomycetidae</taxon>
        <taxon>Agaricales</taxon>
        <taxon>Agaricineae</taxon>
        <taxon>Strophariaceae</taxon>
        <taxon>Agrocybe</taxon>
    </lineage>
</organism>
<keyword evidence="3" id="KW-1185">Reference proteome</keyword>
<proteinExistence type="predicted"/>
<evidence type="ECO:0000256" key="1">
    <source>
        <dbReference type="SAM" id="MobiDB-lite"/>
    </source>
</evidence>
<evidence type="ECO:0000313" key="3">
    <source>
        <dbReference type="Proteomes" id="UP000521872"/>
    </source>
</evidence>
<dbReference type="EMBL" id="JAACJL010000005">
    <property type="protein sequence ID" value="KAF4621670.1"/>
    <property type="molecule type" value="Genomic_DNA"/>
</dbReference>
<dbReference type="Proteomes" id="UP000521872">
    <property type="component" value="Unassembled WGS sequence"/>
</dbReference>
<evidence type="ECO:0000313" key="2">
    <source>
        <dbReference type="EMBL" id="KAF4621670.1"/>
    </source>
</evidence>